<accession>L9KK08</accession>
<comment type="subcellular location">
    <subcellularLocation>
        <location evidence="2">Nucleus</location>
    </subcellularLocation>
</comment>
<feature type="domain" description="C2H2-type" evidence="18">
    <location>
        <begin position="988"/>
        <end position="1016"/>
    </location>
</feature>
<keyword evidence="12" id="KW-0805">Transcription regulation</keyword>
<proteinExistence type="inferred from homology"/>
<keyword evidence="13" id="KW-0238">DNA-binding</keyword>
<feature type="region of interest" description="Disordered" evidence="17">
    <location>
        <begin position="1"/>
        <end position="62"/>
    </location>
</feature>
<keyword evidence="5" id="KW-0597">Phosphoprotein</keyword>
<feature type="domain" description="C2H2-type" evidence="18">
    <location>
        <begin position="715"/>
        <end position="742"/>
    </location>
</feature>
<comment type="similarity">
    <text evidence="3">Belongs to the krueppel C2H2-type zinc-finger protein family.</text>
</comment>
<dbReference type="PROSITE" id="PS00028">
    <property type="entry name" value="ZINC_FINGER_C2H2_1"/>
    <property type="match status" value="5"/>
</dbReference>
<evidence type="ECO:0000256" key="11">
    <source>
        <dbReference type="ARBA" id="ARBA00022990"/>
    </source>
</evidence>
<evidence type="ECO:0000313" key="19">
    <source>
        <dbReference type="EMBL" id="ELW62834.1"/>
    </source>
</evidence>
<feature type="region of interest" description="Disordered" evidence="17">
    <location>
        <begin position="1158"/>
        <end position="1234"/>
    </location>
</feature>
<reference evidence="20" key="2">
    <citation type="journal article" date="2013" name="Nat. Commun.">
        <title>Genome of the Chinese tree shrew.</title>
        <authorList>
            <person name="Fan Y."/>
            <person name="Huang Z.Y."/>
            <person name="Cao C.C."/>
            <person name="Chen C.S."/>
            <person name="Chen Y.X."/>
            <person name="Fan D.D."/>
            <person name="He J."/>
            <person name="Hou H.L."/>
            <person name="Hu L."/>
            <person name="Hu X.T."/>
            <person name="Jiang X.T."/>
            <person name="Lai R."/>
            <person name="Lang Y.S."/>
            <person name="Liang B."/>
            <person name="Liao S.G."/>
            <person name="Mu D."/>
            <person name="Ma Y.Y."/>
            <person name="Niu Y.Y."/>
            <person name="Sun X.Q."/>
            <person name="Xia J.Q."/>
            <person name="Xiao J."/>
            <person name="Xiong Z.Q."/>
            <person name="Xu L."/>
            <person name="Yang L."/>
            <person name="Zhang Y."/>
            <person name="Zhao W."/>
            <person name="Zhao X.D."/>
            <person name="Zheng Y.T."/>
            <person name="Zhou J.M."/>
            <person name="Zhu Y.B."/>
            <person name="Zhang G.J."/>
            <person name="Wang J."/>
            <person name="Yao Y.G."/>
        </authorList>
    </citation>
    <scope>NUCLEOTIDE SEQUENCE [LARGE SCALE GENOMIC DNA]</scope>
</reference>
<evidence type="ECO:0000256" key="17">
    <source>
        <dbReference type="SAM" id="MobiDB-lite"/>
    </source>
</evidence>
<evidence type="ECO:0000256" key="7">
    <source>
        <dbReference type="ARBA" id="ARBA00022737"/>
    </source>
</evidence>
<dbReference type="InterPro" id="IPR041697">
    <property type="entry name" value="Znf-C2H2_11"/>
</dbReference>
<evidence type="ECO:0000256" key="14">
    <source>
        <dbReference type="ARBA" id="ARBA00023163"/>
    </source>
</evidence>
<evidence type="ECO:0000256" key="4">
    <source>
        <dbReference type="ARBA" id="ARBA00022499"/>
    </source>
</evidence>
<name>L9KK08_TUPCH</name>
<evidence type="ECO:0000256" key="10">
    <source>
        <dbReference type="ARBA" id="ARBA00022843"/>
    </source>
</evidence>
<dbReference type="InParanoid" id="L9KK08"/>
<dbReference type="InterPro" id="IPR013087">
    <property type="entry name" value="Znf_C2H2_type"/>
</dbReference>
<keyword evidence="6" id="KW-0479">Metal-binding</keyword>
<dbReference type="EMBL" id="KB320802">
    <property type="protein sequence ID" value="ELW62834.1"/>
    <property type="molecule type" value="Genomic_DNA"/>
</dbReference>
<dbReference type="FunFam" id="3.30.160.60:FF:001446">
    <property type="entry name" value="Zinc finger protein 532"/>
    <property type="match status" value="1"/>
</dbReference>
<keyword evidence="20" id="KW-1185">Reference proteome</keyword>
<evidence type="ECO:0000256" key="13">
    <source>
        <dbReference type="ARBA" id="ARBA00023125"/>
    </source>
</evidence>
<feature type="compositionally biased region" description="Acidic residues" evidence="17">
    <location>
        <begin position="1158"/>
        <end position="1177"/>
    </location>
</feature>
<dbReference type="PROSITE" id="PS50157">
    <property type="entry name" value="ZINC_FINGER_C2H2_2"/>
    <property type="match status" value="4"/>
</dbReference>
<dbReference type="GO" id="GO:0008270">
    <property type="term" value="F:zinc ion binding"/>
    <property type="evidence" value="ECO:0007669"/>
    <property type="project" value="UniProtKB-KW"/>
</dbReference>
<feature type="region of interest" description="Disordered" evidence="17">
    <location>
        <begin position="893"/>
        <end position="950"/>
    </location>
</feature>
<dbReference type="GO" id="GO:0005634">
    <property type="term" value="C:nucleus"/>
    <property type="evidence" value="ECO:0007669"/>
    <property type="project" value="UniProtKB-SubCell"/>
</dbReference>
<comment type="function">
    <text evidence="1">May be involved in transcriptional regulation.</text>
</comment>
<keyword evidence="4" id="KW-1017">Isopeptide bond</keyword>
<keyword evidence="14" id="KW-0804">Transcription</keyword>
<gene>
    <name evidence="19" type="ORF">TREES_T100018746</name>
</gene>
<evidence type="ECO:0000256" key="15">
    <source>
        <dbReference type="ARBA" id="ARBA00023242"/>
    </source>
</evidence>
<evidence type="ECO:0000256" key="3">
    <source>
        <dbReference type="ARBA" id="ARBA00006991"/>
    </source>
</evidence>
<evidence type="ECO:0000256" key="8">
    <source>
        <dbReference type="ARBA" id="ARBA00022771"/>
    </source>
</evidence>
<protein>
    <submittedName>
        <fullName evidence="19">Zinc finger protein 592</fullName>
    </submittedName>
</protein>
<feature type="region of interest" description="Disordered" evidence="17">
    <location>
        <begin position="1052"/>
        <end position="1088"/>
    </location>
</feature>
<evidence type="ECO:0000259" key="18">
    <source>
        <dbReference type="PROSITE" id="PS50157"/>
    </source>
</evidence>
<dbReference type="InterPro" id="IPR045914">
    <property type="entry name" value="Zn532-like"/>
</dbReference>
<dbReference type="InterPro" id="IPR057356">
    <property type="entry name" value="Znf-C2H2_ZNF592"/>
</dbReference>
<keyword evidence="15" id="KW-0539">Nucleus</keyword>
<feature type="compositionally biased region" description="Basic and acidic residues" evidence="17">
    <location>
        <begin position="300"/>
        <end position="310"/>
    </location>
</feature>
<dbReference type="FunFam" id="3.30.160.60:FF:001335">
    <property type="entry name" value="zinc finger protein 592 isoform X1"/>
    <property type="match status" value="1"/>
</dbReference>
<dbReference type="PANTHER" id="PTHR47222:SF1">
    <property type="entry name" value="ZINC FINGER PROTEIN 592"/>
    <property type="match status" value="1"/>
</dbReference>
<feature type="compositionally biased region" description="Low complexity" evidence="17">
    <location>
        <begin position="345"/>
        <end position="369"/>
    </location>
</feature>
<evidence type="ECO:0000256" key="12">
    <source>
        <dbReference type="ARBA" id="ARBA00023015"/>
    </source>
</evidence>
<dbReference type="GO" id="GO:0003677">
    <property type="term" value="F:DNA binding"/>
    <property type="evidence" value="ECO:0007669"/>
    <property type="project" value="UniProtKB-KW"/>
</dbReference>
<feature type="compositionally biased region" description="Low complexity" evidence="17">
    <location>
        <begin position="459"/>
        <end position="468"/>
    </location>
</feature>
<organism evidence="19 20">
    <name type="scientific">Tupaia chinensis</name>
    <name type="common">Chinese tree shrew</name>
    <name type="synonym">Tupaia belangeri chinensis</name>
    <dbReference type="NCBI Taxonomy" id="246437"/>
    <lineage>
        <taxon>Eukaryota</taxon>
        <taxon>Metazoa</taxon>
        <taxon>Chordata</taxon>
        <taxon>Craniata</taxon>
        <taxon>Vertebrata</taxon>
        <taxon>Euteleostomi</taxon>
        <taxon>Mammalia</taxon>
        <taxon>Eutheria</taxon>
        <taxon>Euarchontoglires</taxon>
        <taxon>Scandentia</taxon>
        <taxon>Tupaiidae</taxon>
        <taxon>Tupaia</taxon>
    </lineage>
</organism>
<feature type="compositionally biased region" description="Basic and acidic residues" evidence="17">
    <location>
        <begin position="939"/>
        <end position="950"/>
    </location>
</feature>
<dbReference type="eggNOG" id="KOG1721">
    <property type="taxonomic scope" value="Eukaryota"/>
</dbReference>
<dbReference type="Gene3D" id="3.30.160.60">
    <property type="entry name" value="Classic Zinc Finger"/>
    <property type="match status" value="3"/>
</dbReference>
<dbReference type="PANTHER" id="PTHR47222">
    <property type="entry name" value="ZINC FINGER PROTEIN 532-RELATED"/>
    <property type="match status" value="1"/>
</dbReference>
<evidence type="ECO:0000256" key="9">
    <source>
        <dbReference type="ARBA" id="ARBA00022833"/>
    </source>
</evidence>
<feature type="compositionally biased region" description="Polar residues" evidence="17">
    <location>
        <begin position="1217"/>
        <end position="1234"/>
    </location>
</feature>
<dbReference type="Pfam" id="PF25412">
    <property type="entry name" value="zf-C2H2_ZNF592"/>
    <property type="match status" value="1"/>
</dbReference>
<dbReference type="Pfam" id="PF16622">
    <property type="entry name" value="zf-C2H2_11"/>
    <property type="match status" value="1"/>
</dbReference>
<evidence type="ECO:0000313" key="20">
    <source>
        <dbReference type="Proteomes" id="UP000011518"/>
    </source>
</evidence>
<evidence type="ECO:0000256" key="5">
    <source>
        <dbReference type="ARBA" id="ARBA00022553"/>
    </source>
</evidence>
<keyword evidence="10" id="KW-0832">Ubl conjugation</keyword>
<dbReference type="SMART" id="SM00355">
    <property type="entry name" value="ZnF_C2H2"/>
    <property type="match status" value="13"/>
</dbReference>
<dbReference type="InterPro" id="IPR036236">
    <property type="entry name" value="Znf_C2H2_sf"/>
</dbReference>
<dbReference type="Pfam" id="PF00096">
    <property type="entry name" value="zf-C2H2"/>
    <property type="match status" value="1"/>
</dbReference>
<feature type="region of interest" description="Disordered" evidence="17">
    <location>
        <begin position="202"/>
        <end position="278"/>
    </location>
</feature>
<keyword evidence="8 16" id="KW-0863">Zinc-finger</keyword>
<dbReference type="FunCoup" id="L9KK08">
    <property type="interactions" value="1286"/>
</dbReference>
<feature type="compositionally biased region" description="Basic and acidic residues" evidence="17">
    <location>
        <begin position="1178"/>
        <end position="1190"/>
    </location>
</feature>
<feature type="region of interest" description="Disordered" evidence="17">
    <location>
        <begin position="124"/>
        <end position="154"/>
    </location>
</feature>
<feature type="compositionally biased region" description="Basic and acidic residues" evidence="17">
    <location>
        <begin position="216"/>
        <end position="238"/>
    </location>
</feature>
<keyword evidence="7" id="KW-0677">Repeat</keyword>
<dbReference type="AlphaFoldDB" id="L9KK08"/>
<dbReference type="SUPFAM" id="SSF57667">
    <property type="entry name" value="beta-beta-alpha zinc fingers"/>
    <property type="match status" value="1"/>
</dbReference>
<feature type="region of interest" description="Disordered" evidence="17">
    <location>
        <begin position="296"/>
        <end position="474"/>
    </location>
</feature>
<dbReference type="FunFam" id="3.30.160.60:FF:000797">
    <property type="entry name" value="zinc finger protein 592 isoform X1"/>
    <property type="match status" value="1"/>
</dbReference>
<keyword evidence="9" id="KW-0862">Zinc</keyword>
<feature type="compositionally biased region" description="Low complexity" evidence="17">
    <location>
        <begin position="900"/>
        <end position="911"/>
    </location>
</feature>
<feature type="domain" description="C2H2-type" evidence="18">
    <location>
        <begin position="590"/>
        <end position="615"/>
    </location>
</feature>
<keyword evidence="11" id="KW-0007">Acetylation</keyword>
<sequence length="1234" mass="133768">MGDMKTPDFDDLLAAFDIPDPTSLDAKEAIQTPSEENESSLKPPGMCIDESVSLSHSGSAPDVPAVSVIVKNTSRQESFEAEKDHIAPSLLHNGFRGSDLPGDPHNCGKFDSTFMNGDSARSFSGKLEPPKSEPLPTFNQFSPISSPEPDDPIKDNGFGIKPKHSDSYFPPPSGCGPVGGPVLEALAKFPVPELHMFDHLCKKEPKPEPLPLGSQQERERSGQKAGETHKELDAHRFFGEALEFNSHPSNSVGEPKGLAPALGARSSVPPRQRLKPAHSKLSSCVAALVALQAKRVASVSKEDPLGHTKDPSGPTKEGSKGSPKMPKSPKSPRSPLEAARKSMKPSDSPRSVCSDSSSKGSPSVAASSPPAIPKVRIKTIKTSSGEIKRTVTRILPDPDDPSKSPVGSPLGSATTEAPTEVPGDEVTAVPTEEHFPELGAHSGSPQGDRRGDECATKASDSSSPCSSSGPRVLKGATLGSQTAKQPQSSTLQVSALAPANLLPKAVHLANLNLVPHSVAASVTAKSSAQRRSQPQPTQMSVPLVHQVKKAAPLIVEVFNKVLHSSNPVPLYAPNLSPPADSRIHVPASGYCCLECGDAFALEKSLSQHYGRRSVHIEVLCTLCSKTLLFFNKCSLLRHARDHKSKGLVMQCSQLLVKPISADQIASPPPPALPLYPDPVRLIRYGIKCPECHKQIRDFMVLAAHFQRTTEDTEGLTCPVCQMLLPNQCSFCAHQRIHTHKSPYCCPECGVLCRSAYFQTHVKENCLHYARKVGYRCIHCGVVHVTLALLKSHIQERHCQVFHKCAFCPMAFKTASSTADHSATQHPAQPHRPSQLIYKCSCEMVFNKKRHIQQHFSQNVGKTQVGVFKCPECPLLFVQKPELMQHVKSTHGVPRNVDELSSLQSSADTSSSRPGSRAPPEPPATRVTARGSSLPSGRWGRPEAHRRAEARPRLRNTGWTCQECQEWVPDRESYVSHMKKSHSRTLKRYPCRQCEQSFHTPNSLRKHIRNNHDTVKKVYTCGYCTEDSPSFPRPSLLESHISLMHGIRNPDLSQSSKVRPPGGHSPQVNHLKRPISGVGDTPGTSNGVAVSSTKRHKSLFQCAKCSFATDSGLEFQSHIPQHQADSSTAQCLLCGLCYTSASSLSRHLFIVHKVKDQEEEEAAAEEAEPEEGSGEEASMETRENGLGECAREPLPADPQARRSLGLAPKEDGAHGAQSRPQASQDQDSHALSPQV</sequence>
<evidence type="ECO:0000256" key="2">
    <source>
        <dbReference type="ARBA" id="ARBA00004123"/>
    </source>
</evidence>
<evidence type="ECO:0000256" key="1">
    <source>
        <dbReference type="ARBA" id="ARBA00003767"/>
    </source>
</evidence>
<evidence type="ECO:0000256" key="16">
    <source>
        <dbReference type="PROSITE-ProRule" id="PRU00042"/>
    </source>
</evidence>
<feature type="domain" description="C2H2-type" evidence="18">
    <location>
        <begin position="867"/>
        <end position="895"/>
    </location>
</feature>
<dbReference type="STRING" id="246437.L9KK08"/>
<reference evidence="20" key="1">
    <citation type="submission" date="2012-07" db="EMBL/GenBank/DDBJ databases">
        <title>Genome of the Chinese tree shrew, a rising model animal genetically related to primates.</title>
        <authorList>
            <person name="Zhang G."/>
            <person name="Fan Y."/>
            <person name="Yao Y."/>
            <person name="Huang Z."/>
        </authorList>
    </citation>
    <scope>NUCLEOTIDE SEQUENCE [LARGE SCALE GENOMIC DNA]</scope>
</reference>
<dbReference type="Proteomes" id="UP000011518">
    <property type="component" value="Unassembled WGS sequence"/>
</dbReference>
<evidence type="ECO:0000256" key="6">
    <source>
        <dbReference type="ARBA" id="ARBA00022723"/>
    </source>
</evidence>